<feature type="compositionally biased region" description="Polar residues" evidence="15">
    <location>
        <begin position="1344"/>
        <end position="1361"/>
    </location>
</feature>
<feature type="domain" description="ABC transporter" evidence="18">
    <location>
        <begin position="697"/>
        <end position="971"/>
    </location>
</feature>
<feature type="transmembrane region" description="Helical" evidence="16">
    <location>
        <begin position="1100"/>
        <end position="1119"/>
    </location>
</feature>
<dbReference type="PROSITE" id="PS50893">
    <property type="entry name" value="ABC_TRANSPORTER_2"/>
    <property type="match status" value="2"/>
</dbReference>
<dbReference type="GO" id="GO:0005576">
    <property type="term" value="C:extracellular region"/>
    <property type="evidence" value="ECO:0007669"/>
    <property type="project" value="UniProtKB-SubCell"/>
</dbReference>
<proteinExistence type="inferred from homology"/>
<name>A0A5A7P581_STRAF</name>
<dbReference type="InterPro" id="IPR003593">
    <property type="entry name" value="AAA+_ATPase"/>
</dbReference>
<evidence type="ECO:0000256" key="8">
    <source>
        <dbReference type="ARBA" id="ARBA00022729"/>
    </source>
</evidence>
<evidence type="ECO:0000256" key="6">
    <source>
        <dbReference type="ARBA" id="ARBA00022525"/>
    </source>
</evidence>
<dbReference type="GO" id="GO:0005886">
    <property type="term" value="C:plasma membrane"/>
    <property type="evidence" value="ECO:0007669"/>
    <property type="project" value="UniProtKB-ARBA"/>
</dbReference>
<feature type="transmembrane region" description="Helical" evidence="16">
    <location>
        <begin position="1067"/>
        <end position="1088"/>
    </location>
</feature>
<dbReference type="Pfam" id="PF08370">
    <property type="entry name" value="PDR_assoc"/>
    <property type="match status" value="1"/>
</dbReference>
<feature type="transmembrane region" description="Helical" evidence="16">
    <location>
        <begin position="1805"/>
        <end position="1825"/>
    </location>
</feature>
<evidence type="ECO:0000256" key="3">
    <source>
        <dbReference type="ARBA" id="ARBA00006012"/>
    </source>
</evidence>
<evidence type="ECO:0000256" key="4">
    <source>
        <dbReference type="ARBA" id="ARBA00009717"/>
    </source>
</evidence>
<dbReference type="GO" id="GO:0006796">
    <property type="term" value="P:phosphate-containing compound metabolic process"/>
    <property type="evidence" value="ECO:0007669"/>
    <property type="project" value="UniProtKB-ARBA"/>
</dbReference>
<comment type="caution">
    <text evidence="19">The sequence shown here is derived from an EMBL/GenBank/DDBJ whole genome shotgun (WGS) entry which is preliminary data.</text>
</comment>
<evidence type="ECO:0000256" key="7">
    <source>
        <dbReference type="ARBA" id="ARBA00022692"/>
    </source>
</evidence>
<dbReference type="CDD" id="cd03232">
    <property type="entry name" value="ABCG_PDR_domain2"/>
    <property type="match status" value="1"/>
</dbReference>
<comment type="similarity">
    <text evidence="3">Belongs to the ABC transporter superfamily. ABCG family. PDR (TC 3.A.1.205) subfamily.</text>
</comment>
<feature type="transmembrane region" description="Helical" evidence="16">
    <location>
        <begin position="1862"/>
        <end position="1883"/>
    </location>
</feature>
<feature type="transmembrane region" description="Helical" evidence="16">
    <location>
        <begin position="1210"/>
        <end position="1232"/>
    </location>
</feature>
<feature type="transmembrane region" description="Helical" evidence="16">
    <location>
        <begin position="1151"/>
        <end position="1173"/>
    </location>
</feature>
<dbReference type="GO" id="GO:0009914">
    <property type="term" value="P:hormone transport"/>
    <property type="evidence" value="ECO:0007669"/>
    <property type="project" value="UniProtKB-ARBA"/>
</dbReference>
<keyword evidence="11" id="KW-0378">Hydrolase</keyword>
<evidence type="ECO:0000256" key="12">
    <source>
        <dbReference type="ARBA" id="ARBA00022840"/>
    </source>
</evidence>
<evidence type="ECO:0000256" key="16">
    <source>
        <dbReference type="SAM" id="Phobius"/>
    </source>
</evidence>
<dbReference type="GO" id="GO:0140359">
    <property type="term" value="F:ABC-type transporter activity"/>
    <property type="evidence" value="ECO:0007669"/>
    <property type="project" value="InterPro"/>
</dbReference>
<dbReference type="InterPro" id="IPR007312">
    <property type="entry name" value="Phosphoesterase"/>
</dbReference>
<dbReference type="FunFam" id="3.40.50.300:FF:000179">
    <property type="entry name" value="ABC transporter G family member 34"/>
    <property type="match status" value="1"/>
</dbReference>
<dbReference type="GO" id="GO:0016887">
    <property type="term" value="F:ATP hydrolysis activity"/>
    <property type="evidence" value="ECO:0007669"/>
    <property type="project" value="InterPro"/>
</dbReference>
<evidence type="ECO:0000256" key="11">
    <source>
        <dbReference type="ARBA" id="ARBA00022801"/>
    </source>
</evidence>
<dbReference type="Pfam" id="PF19055">
    <property type="entry name" value="ABC2_membrane_7"/>
    <property type="match status" value="1"/>
</dbReference>
<evidence type="ECO:0000256" key="17">
    <source>
        <dbReference type="SAM" id="SignalP"/>
    </source>
</evidence>
<dbReference type="InterPro" id="IPR027417">
    <property type="entry name" value="P-loop_NTPase"/>
</dbReference>
<dbReference type="Pfam" id="PF04185">
    <property type="entry name" value="Phosphoesterase"/>
    <property type="match status" value="1"/>
</dbReference>
<evidence type="ECO:0000259" key="18">
    <source>
        <dbReference type="PROSITE" id="PS50893"/>
    </source>
</evidence>
<keyword evidence="10" id="KW-0547">Nucleotide-binding</keyword>
<comment type="subcellular location">
    <subcellularLocation>
        <location evidence="1">Membrane</location>
        <topology evidence="1">Multi-pass membrane protein</topology>
    </subcellularLocation>
    <subcellularLocation>
        <location evidence="2">Secreted</location>
    </subcellularLocation>
</comment>
<keyword evidence="6" id="KW-0964">Secreted</keyword>
<dbReference type="FunFam" id="3.40.720.10:FF:000028">
    <property type="entry name" value="Non-specific phospholipase C1"/>
    <property type="match status" value="1"/>
</dbReference>
<dbReference type="GO" id="GO:2000032">
    <property type="term" value="P:regulation of secondary shoot formation"/>
    <property type="evidence" value="ECO:0007669"/>
    <property type="project" value="UniProtKB-ARBA"/>
</dbReference>
<dbReference type="InterPro" id="IPR043926">
    <property type="entry name" value="ABCG_dom"/>
</dbReference>
<feature type="transmembrane region" description="Helical" evidence="16">
    <location>
        <begin position="1749"/>
        <end position="1765"/>
    </location>
</feature>
<dbReference type="InterPro" id="IPR034003">
    <property type="entry name" value="ABCG_PDR_2"/>
</dbReference>
<keyword evidence="9" id="KW-0677">Repeat</keyword>
<evidence type="ECO:0000256" key="1">
    <source>
        <dbReference type="ARBA" id="ARBA00004141"/>
    </source>
</evidence>
<dbReference type="CDD" id="cd03233">
    <property type="entry name" value="ABCG_PDR_domain1"/>
    <property type="match status" value="1"/>
</dbReference>
<organism evidence="19 20">
    <name type="scientific">Striga asiatica</name>
    <name type="common">Asiatic witchweed</name>
    <name type="synonym">Buchnera asiatica</name>
    <dbReference type="NCBI Taxonomy" id="4170"/>
    <lineage>
        <taxon>Eukaryota</taxon>
        <taxon>Viridiplantae</taxon>
        <taxon>Streptophyta</taxon>
        <taxon>Embryophyta</taxon>
        <taxon>Tracheophyta</taxon>
        <taxon>Spermatophyta</taxon>
        <taxon>Magnoliopsida</taxon>
        <taxon>eudicotyledons</taxon>
        <taxon>Gunneridae</taxon>
        <taxon>Pentapetalae</taxon>
        <taxon>asterids</taxon>
        <taxon>lamiids</taxon>
        <taxon>Lamiales</taxon>
        <taxon>Orobanchaceae</taxon>
        <taxon>Buchnereae</taxon>
        <taxon>Striga</taxon>
    </lineage>
</organism>
<keyword evidence="8 17" id="KW-0732">Signal</keyword>
<dbReference type="Proteomes" id="UP000325081">
    <property type="component" value="Unassembled WGS sequence"/>
</dbReference>
<gene>
    <name evidence="19" type="ORF">STAS_03837</name>
</gene>
<comment type="similarity">
    <text evidence="4">Belongs to the bacterial phospholipase C family.</text>
</comment>
<feature type="transmembrane region" description="Helical" evidence="16">
    <location>
        <begin position="1716"/>
        <end position="1737"/>
    </location>
</feature>
<dbReference type="InterPro" id="IPR013525">
    <property type="entry name" value="ABC2_TM"/>
</dbReference>
<evidence type="ECO:0000256" key="15">
    <source>
        <dbReference type="SAM" id="MobiDB-lite"/>
    </source>
</evidence>
<dbReference type="FunFam" id="3.40.50.300:FF:000059">
    <property type="entry name" value="ABC transporter G family member 40"/>
    <property type="match status" value="1"/>
</dbReference>
<dbReference type="GO" id="GO:0042578">
    <property type="term" value="F:phosphoric ester hydrolase activity"/>
    <property type="evidence" value="ECO:0007669"/>
    <property type="project" value="UniProtKB-ARBA"/>
</dbReference>
<keyword evidence="13 16" id="KW-1133">Transmembrane helix</keyword>
<dbReference type="InterPro" id="IPR013581">
    <property type="entry name" value="PDR_assoc"/>
</dbReference>
<keyword evidence="20" id="KW-1185">Reference proteome</keyword>
<dbReference type="EMBL" id="BKCP01002225">
    <property type="protein sequence ID" value="GER28075.1"/>
    <property type="molecule type" value="Genomic_DNA"/>
</dbReference>
<feature type="domain" description="ABC transporter" evidence="18">
    <location>
        <begin position="1373"/>
        <end position="1625"/>
    </location>
</feature>
<dbReference type="OrthoDB" id="66620at2759"/>
<evidence type="ECO:0000256" key="10">
    <source>
        <dbReference type="ARBA" id="ARBA00022741"/>
    </source>
</evidence>
<evidence type="ECO:0000313" key="19">
    <source>
        <dbReference type="EMBL" id="GER28075.1"/>
    </source>
</evidence>
<dbReference type="SMART" id="SM00382">
    <property type="entry name" value="AAA"/>
    <property type="match status" value="2"/>
</dbReference>
<dbReference type="Pfam" id="PF01061">
    <property type="entry name" value="ABC2_membrane"/>
    <property type="match status" value="2"/>
</dbReference>
<feature type="transmembrane region" description="Helical" evidence="16">
    <location>
        <begin position="1890"/>
        <end position="1908"/>
    </location>
</feature>
<dbReference type="Pfam" id="PF00005">
    <property type="entry name" value="ABC_tran"/>
    <property type="match status" value="2"/>
</dbReference>
<dbReference type="Gene3D" id="3.40.50.300">
    <property type="entry name" value="P-loop containing nucleotide triphosphate hydrolases"/>
    <property type="match status" value="2"/>
</dbReference>
<evidence type="ECO:0000256" key="9">
    <source>
        <dbReference type="ARBA" id="ARBA00022737"/>
    </source>
</evidence>
<dbReference type="GO" id="GO:0005524">
    <property type="term" value="F:ATP binding"/>
    <property type="evidence" value="ECO:0007669"/>
    <property type="project" value="UniProtKB-KW"/>
</dbReference>
<evidence type="ECO:0000313" key="20">
    <source>
        <dbReference type="Proteomes" id="UP000325081"/>
    </source>
</evidence>
<protein>
    <submittedName>
        <fullName evidence="19">Pleiotropic drug resistance ABC transporterfamily protein</fullName>
    </submittedName>
</protein>
<evidence type="ECO:0000256" key="14">
    <source>
        <dbReference type="ARBA" id="ARBA00023136"/>
    </source>
</evidence>
<dbReference type="InterPro" id="IPR017850">
    <property type="entry name" value="Alkaline_phosphatase_core_sf"/>
</dbReference>
<dbReference type="FunFam" id="3.40.720.10:FF:000011">
    <property type="entry name" value="Non-specific phospholipase C1"/>
    <property type="match status" value="1"/>
</dbReference>
<feature type="transmembrane region" description="Helical" evidence="16">
    <location>
        <begin position="1185"/>
        <end position="1204"/>
    </location>
</feature>
<keyword evidence="7 16" id="KW-0812">Transmembrane</keyword>
<feature type="transmembrane region" description="Helical" evidence="16">
    <location>
        <begin position="1832"/>
        <end position="1856"/>
    </location>
</feature>
<keyword evidence="12" id="KW-0067">ATP-binding</keyword>
<dbReference type="InterPro" id="IPR034001">
    <property type="entry name" value="ABCG_PDR_1"/>
</dbReference>
<evidence type="ECO:0000256" key="2">
    <source>
        <dbReference type="ARBA" id="ARBA00004613"/>
    </source>
</evidence>
<feature type="chain" id="PRO_5022728669" evidence="17">
    <location>
        <begin position="27"/>
        <end position="1973"/>
    </location>
</feature>
<keyword evidence="14 16" id="KW-0472">Membrane</keyword>
<feature type="transmembrane region" description="Helical" evidence="16">
    <location>
        <begin position="1293"/>
        <end position="1320"/>
    </location>
</feature>
<accession>A0A5A7P581</accession>
<dbReference type="Gene3D" id="3.40.720.10">
    <property type="entry name" value="Alkaline Phosphatase, subunit A"/>
    <property type="match status" value="2"/>
</dbReference>
<reference evidence="20" key="1">
    <citation type="journal article" date="2019" name="Curr. Biol.">
        <title>Genome Sequence of Striga asiatica Provides Insight into the Evolution of Plant Parasitism.</title>
        <authorList>
            <person name="Yoshida S."/>
            <person name="Kim S."/>
            <person name="Wafula E.K."/>
            <person name="Tanskanen J."/>
            <person name="Kim Y.M."/>
            <person name="Honaas L."/>
            <person name="Yang Z."/>
            <person name="Spallek T."/>
            <person name="Conn C.E."/>
            <person name="Ichihashi Y."/>
            <person name="Cheong K."/>
            <person name="Cui S."/>
            <person name="Der J.P."/>
            <person name="Gundlach H."/>
            <person name="Jiao Y."/>
            <person name="Hori C."/>
            <person name="Ishida J.K."/>
            <person name="Kasahara H."/>
            <person name="Kiba T."/>
            <person name="Kim M.S."/>
            <person name="Koo N."/>
            <person name="Laohavisit A."/>
            <person name="Lee Y.H."/>
            <person name="Lumba S."/>
            <person name="McCourt P."/>
            <person name="Mortimer J.C."/>
            <person name="Mutuku J.M."/>
            <person name="Nomura T."/>
            <person name="Sasaki-Sekimoto Y."/>
            <person name="Seto Y."/>
            <person name="Wang Y."/>
            <person name="Wakatake T."/>
            <person name="Sakakibara H."/>
            <person name="Demura T."/>
            <person name="Yamaguchi S."/>
            <person name="Yoneyama K."/>
            <person name="Manabe R.I."/>
            <person name="Nelson D.C."/>
            <person name="Schulman A.H."/>
            <person name="Timko M.P."/>
            <person name="dePamphilis C.W."/>
            <person name="Choi D."/>
            <person name="Shirasu K."/>
        </authorList>
    </citation>
    <scope>NUCLEOTIDE SEQUENCE [LARGE SCALE GENOMIC DNA]</scope>
    <source>
        <strain evidence="20">cv. UVA1</strain>
    </source>
</reference>
<keyword evidence="5" id="KW-0813">Transport</keyword>
<evidence type="ECO:0000256" key="13">
    <source>
        <dbReference type="ARBA" id="ARBA00022989"/>
    </source>
</evidence>
<dbReference type="PANTHER" id="PTHR19241">
    <property type="entry name" value="ATP-BINDING CASSETTE TRANSPORTER"/>
    <property type="match status" value="1"/>
</dbReference>
<feature type="region of interest" description="Disordered" evidence="15">
    <location>
        <begin position="1330"/>
        <end position="1361"/>
    </location>
</feature>
<sequence length="1973" mass="221951">MGSFQRPRFLVLIFIYLTIFSAVSHSFPFPRKEKHKIEGPIKTLVVLVMENRSFDHMLGWLKRVRPNIDGLTGSEFNRINSSDPNSRPVFVSDDAFFVDSDPGHSIQAIREQIFGSNDSSADPAPMNGFAQQAESMGVEGLSRTVMSGFKPELVPVYTELADEFAVMDRWFASVPASTQPNRFYVHSATSHGASSNVRKDLIDGFPQKTIFDSLDENDLSFGIYYQNIPATLFFKSLRKLKHIIKFHNYKLKFKLHAKTGKLPNYVVIEQRYFDVDLFPANDDHPSHDVALGQRFVKEVYETLRASPQWKEMALLITYDEHGGFYDHVPTPVSGVPNPDGIIGPDPYYFQFDRLGVRVPTLLISPWIDKGTVIHEPNGPTPSSQYEHSSIPATVKKLFNLQSNFLTKRDAWAGTFEKYFYLRDTPRDDCPEFSPETLPEVKTTLRSHGPKEDIKLSEFQHELIQLASQLNGDYMLNTYPDIGRGMNVGTANRYAEDAVRRFLEAGRAALRAGANESALVTMRPSLTTRTAQTELGEKGSAMAASNGSEYFELDVDEGENTFIRPSNAESVAEDEEELRWAAIERLPSQQRSNFALVRRTASDSGGGGGDGGGTDTVDVRKLDRFNRELVVRRALATTAQDNFQLLSGIKERLDKVGLEMPKVEVRFENLHITADVKIGSRALPTLVNYSRDMLELLLTKLKIFHPKRYALTILNNISGVVKPGRMTLLLGPPGSGKSTLLRALAGKLDRSLKKNGTITYNGHEFNEFFVQRGSAYIGQTDNHIAELTVRETLDFGARCQGSSEGFSVYMEDLTRLEKESNIRPRPEIDAYMKASSVGGKKHSVSTDYMLKVLGLDICAETLVGNDMLRGVSGGQKKRVTTGEMVVGPRKTLFMDEISTGLDSSTTFQIVNCIRNFVHLMEGTVLMALLQPAPETFDLFDDLILLSEGHLIYHGPRSEVVEFFESLGFRLPPRKNVADFLQEVTSKKDQAQYWGDHSKPYEFVPVSKFAEEFRNSRFGQNLKGILSDQYDKSKSHPSALPKTKYAVPKRELLRACFNRELLLINRHRFLYIFRTCQVAFVGFVTCTMFLRTRLHPTDVMNGELYLACLFFGLVHMMFNGFSELPLMIFRLPVFYKQRDNLFHPAWAWSFSSFILRVPYSVIEAIVWSCVVYYTVGFAPGAGRFFRFMLLLFSVHQMALGLFRAMASIARDMIIANTFGSAALLIIFLLGGFILPKEMIKPWWVWAFWVSPLSYGQRAISVNEFTATRWMERSAGGNISIGSQILSLHSLPNSNYWYWIGIGALLAYALFFNVIVTMALAFLNPVKKSQTIVPSDDEKEHPASHGQAENSRSNTTPANSGTQQKGMILPFQPLTMTFHNVNYFVDMPKEMSSQGIPETRLQLLSNVSGVFSPGVLTALMGSSGAGKTTLMDVLAGRKTSGYIEGDIRISGYPKEHKSFARISGYVEQSDIHSPQVTVIESLWFSSFLRLPKEVNEGQRKEFVEEVMQLVELDSLRHALVGMPGSSGLSTEQRKRLTIAVELVANPSIIFMDEPTSGLDARAAAIVMRTVRNTVDTGRTVVCTIHQPSIEIFEAFDELLLLKRGGRVIYGGKLGERSLTMINYFESISGVSPISDGYNPATWMLEVSTPAMEEQIRQDFAVIYQNSQQYRNVEASIQTQSIPPENSEPLKFDSTYSKDAISQFKICLWKQNLVYWRSPAYNAVRLFFTTVSAVIIGTIFWDVGSRRDSTQNLFVVMGALYASVMFLGINNSSSVQPVISIERTVFYREKAAGMYSPYPFAFAQGIVEIPYILLQTVLYGIITYFMVNFERTVGKFFYYLLFMFLTFTYFTFYGMMVVGLTPTQNVAAVVSSAFYSLWNLLSGFLVPKPSIPGWWIWFYYICPIAWTLRGIITSQLGDVETSIAGPGFEGSVKEYINFRFGYDSGMLGVSVVVLIGFSILFFAVFAISMKLLNFQRR</sequence>
<dbReference type="SUPFAM" id="SSF52540">
    <property type="entry name" value="P-loop containing nucleoside triphosphate hydrolases"/>
    <property type="match status" value="2"/>
</dbReference>
<evidence type="ECO:0000256" key="5">
    <source>
        <dbReference type="ARBA" id="ARBA00022448"/>
    </source>
</evidence>
<dbReference type="InterPro" id="IPR003439">
    <property type="entry name" value="ABC_transporter-like_ATP-bd"/>
</dbReference>
<feature type="signal peptide" evidence="17">
    <location>
        <begin position="1"/>
        <end position="26"/>
    </location>
</feature>
<feature type="transmembrane region" description="Helical" evidence="16">
    <location>
        <begin position="1941"/>
        <end position="1963"/>
    </location>
</feature>